<evidence type="ECO:0000256" key="1">
    <source>
        <dbReference type="ARBA" id="ARBA00023125"/>
    </source>
</evidence>
<proteinExistence type="predicted"/>
<keyword evidence="1" id="KW-0238">DNA-binding</keyword>
<accession>A0ABW9F9C0</accession>
<protein>
    <submittedName>
        <fullName evidence="3">MerR family transcriptional regulator</fullName>
    </submittedName>
</protein>
<dbReference type="PANTHER" id="PTHR30204:SF58">
    <property type="entry name" value="HTH-TYPE TRANSCRIPTIONAL REGULATOR YFMP"/>
    <property type="match status" value="1"/>
</dbReference>
<dbReference type="InterPro" id="IPR047057">
    <property type="entry name" value="MerR_fam"/>
</dbReference>
<dbReference type="EMBL" id="JBDLNV010000001">
    <property type="protein sequence ID" value="MFM1722090.1"/>
    <property type="molecule type" value="Genomic_DNA"/>
</dbReference>
<dbReference type="PROSITE" id="PS50937">
    <property type="entry name" value="HTH_MERR_2"/>
    <property type="match status" value="1"/>
</dbReference>
<organism evidence="3 4">
    <name type="scientific">Rhodococcus parequi</name>
    <dbReference type="NCBI Taxonomy" id="3137122"/>
    <lineage>
        <taxon>Bacteria</taxon>
        <taxon>Bacillati</taxon>
        <taxon>Actinomycetota</taxon>
        <taxon>Actinomycetes</taxon>
        <taxon>Mycobacteriales</taxon>
        <taxon>Nocardiaceae</taxon>
        <taxon>Rhodococcus</taxon>
    </lineage>
</organism>
<dbReference type="Proteomes" id="UP001629745">
    <property type="component" value="Unassembled WGS sequence"/>
</dbReference>
<evidence type="ECO:0000313" key="3">
    <source>
        <dbReference type="EMBL" id="MFM1722090.1"/>
    </source>
</evidence>
<dbReference type="Gene3D" id="1.10.1660.10">
    <property type="match status" value="1"/>
</dbReference>
<keyword evidence="4" id="KW-1185">Reference proteome</keyword>
<dbReference type="InterPro" id="IPR009061">
    <property type="entry name" value="DNA-bd_dom_put_sf"/>
</dbReference>
<reference evidence="3 4" key="1">
    <citation type="submission" date="2023-11" db="EMBL/GenBank/DDBJ databases">
        <authorList>
            <person name="Val-Calvo J."/>
            <person name="Scortti M."/>
            <person name="Vazquez-Boland J."/>
        </authorList>
    </citation>
    <scope>NUCLEOTIDE SEQUENCE [LARGE SCALE GENOMIC DNA]</scope>
    <source>
        <strain evidence="3 4">PAM 2766</strain>
    </source>
</reference>
<name>A0ABW9F9C0_9NOCA</name>
<evidence type="ECO:0000259" key="2">
    <source>
        <dbReference type="PROSITE" id="PS50937"/>
    </source>
</evidence>
<dbReference type="SUPFAM" id="SSF46955">
    <property type="entry name" value="Putative DNA-binding domain"/>
    <property type="match status" value="1"/>
</dbReference>
<comment type="caution">
    <text evidence="3">The sequence shown here is derived from an EMBL/GenBank/DDBJ whole genome shotgun (WGS) entry which is preliminary data.</text>
</comment>
<feature type="domain" description="HTH merR-type" evidence="2">
    <location>
        <begin position="18"/>
        <end position="86"/>
    </location>
</feature>
<evidence type="ECO:0000313" key="4">
    <source>
        <dbReference type="Proteomes" id="UP001629745"/>
    </source>
</evidence>
<sequence>MDLREHRRQPSSDRSRGVFGISVISELTGVGPQTLRLYEQRGLITPSRTSGGRRRYSHADLEVLTRITELVDAGVNVSGIKLILALEQTNLRLQEEHVQLRSRAEVERRS</sequence>
<dbReference type="SMART" id="SM00422">
    <property type="entry name" value="HTH_MERR"/>
    <property type="match status" value="1"/>
</dbReference>
<dbReference type="InterPro" id="IPR000551">
    <property type="entry name" value="MerR-type_HTH_dom"/>
</dbReference>
<dbReference type="Pfam" id="PF13411">
    <property type="entry name" value="MerR_1"/>
    <property type="match status" value="1"/>
</dbReference>
<gene>
    <name evidence="3" type="ORF">ABEU20_000635</name>
</gene>
<dbReference type="RefSeq" id="WP_420162677.1">
    <property type="nucleotide sequence ID" value="NZ_JBDLNV010000001.1"/>
</dbReference>
<dbReference type="PANTHER" id="PTHR30204">
    <property type="entry name" value="REDOX-CYCLING DRUG-SENSING TRANSCRIPTIONAL ACTIVATOR SOXR"/>
    <property type="match status" value="1"/>
</dbReference>